<dbReference type="EMBL" id="CP072755">
    <property type="protein sequence ID" value="QUC19982.1"/>
    <property type="molecule type" value="Genomic_DNA"/>
</dbReference>
<dbReference type="PANTHER" id="PTHR42791:SF14">
    <property type="entry name" value="N-ACETYLTRANSFERASE DOMAIN-CONTAINING PROTEIN"/>
    <property type="match status" value="1"/>
</dbReference>
<gene>
    <name evidence="3" type="ORF">UV8b_04223</name>
</gene>
<organism evidence="3 4">
    <name type="scientific">Ustilaginoidea virens</name>
    <name type="common">Rice false smut fungus</name>
    <name type="synonym">Villosiclava virens</name>
    <dbReference type="NCBI Taxonomy" id="1159556"/>
    <lineage>
        <taxon>Eukaryota</taxon>
        <taxon>Fungi</taxon>
        <taxon>Dikarya</taxon>
        <taxon>Ascomycota</taxon>
        <taxon>Pezizomycotina</taxon>
        <taxon>Sordariomycetes</taxon>
        <taxon>Hypocreomycetidae</taxon>
        <taxon>Hypocreales</taxon>
        <taxon>Clavicipitaceae</taxon>
        <taxon>Ustilaginoidea</taxon>
    </lineage>
</organism>
<evidence type="ECO:0000259" key="2">
    <source>
        <dbReference type="PROSITE" id="PS51186"/>
    </source>
</evidence>
<reference evidence="3" key="1">
    <citation type="submission" date="2020-03" db="EMBL/GenBank/DDBJ databases">
        <title>A mixture of massive structural variations and highly conserved coding sequences in Ustilaginoidea virens genome.</title>
        <authorList>
            <person name="Zhang K."/>
            <person name="Zhao Z."/>
            <person name="Zhang Z."/>
            <person name="Li Y."/>
            <person name="Hsiang T."/>
            <person name="Sun W."/>
        </authorList>
    </citation>
    <scope>NUCLEOTIDE SEQUENCE</scope>
    <source>
        <strain evidence="3">UV-8b</strain>
    </source>
</reference>
<feature type="region of interest" description="Disordered" evidence="1">
    <location>
        <begin position="275"/>
        <end position="296"/>
    </location>
</feature>
<dbReference type="Pfam" id="PF13673">
    <property type="entry name" value="Acetyltransf_10"/>
    <property type="match status" value="1"/>
</dbReference>
<protein>
    <recommendedName>
        <fullName evidence="2">N-acetyltransferase domain-containing protein</fullName>
    </recommendedName>
</protein>
<dbReference type="InterPro" id="IPR000182">
    <property type="entry name" value="GNAT_dom"/>
</dbReference>
<dbReference type="SUPFAM" id="SSF55729">
    <property type="entry name" value="Acyl-CoA N-acyltransferases (Nat)"/>
    <property type="match status" value="1"/>
</dbReference>
<dbReference type="PROSITE" id="PS51186">
    <property type="entry name" value="GNAT"/>
    <property type="match status" value="1"/>
</dbReference>
<dbReference type="GeneID" id="66065001"/>
<sequence>MPQDEADVDGCADLRIELMSHEQDFIEAFHVASEAFGRQTHDDIWMAMNPGWDTAEGKSRGAALMAQRWRRSTRDRVNRPNAMFVKATLPLGGHGRTQGRRTVGTAIWLQASAVDGYGDAPATDWRRALNVDEVCPGDAAAQRYLVQVMQSLQRQRVGVVRQKASASPPSVMVLDLCAVDPAFQGRGVAKRMVQWGLEEAKARGGLECILEASVMGRRVYEKLGFRQQGPEIEYEVDEQFAGRRRPSNVFMRTGPLEAAQRNAVLSQQSGASSVFDCLGAGEPSPGHIGANRQESN</sequence>
<evidence type="ECO:0000256" key="1">
    <source>
        <dbReference type="SAM" id="MobiDB-lite"/>
    </source>
</evidence>
<accession>A0A8E5MHI4</accession>
<dbReference type="InterPro" id="IPR016181">
    <property type="entry name" value="Acyl_CoA_acyltransferase"/>
</dbReference>
<dbReference type="GO" id="GO:0016747">
    <property type="term" value="F:acyltransferase activity, transferring groups other than amino-acyl groups"/>
    <property type="evidence" value="ECO:0007669"/>
    <property type="project" value="InterPro"/>
</dbReference>
<dbReference type="PANTHER" id="PTHR42791">
    <property type="entry name" value="GNAT FAMILY ACETYLTRANSFERASE"/>
    <property type="match status" value="1"/>
</dbReference>
<feature type="domain" description="N-acetyltransferase" evidence="2">
    <location>
        <begin position="115"/>
        <end position="246"/>
    </location>
</feature>
<dbReference type="InterPro" id="IPR052523">
    <property type="entry name" value="Trichothecene_AcTrans"/>
</dbReference>
<dbReference type="CDD" id="cd04301">
    <property type="entry name" value="NAT_SF"/>
    <property type="match status" value="1"/>
</dbReference>
<keyword evidence="4" id="KW-1185">Reference proteome</keyword>
<evidence type="ECO:0000313" key="3">
    <source>
        <dbReference type="EMBL" id="QUC19982.1"/>
    </source>
</evidence>
<dbReference type="AlphaFoldDB" id="A0A8E5MHI4"/>
<proteinExistence type="predicted"/>
<dbReference type="RefSeq" id="XP_042997655.1">
    <property type="nucleotide sequence ID" value="XM_043141721.1"/>
</dbReference>
<dbReference type="KEGG" id="uvi:66065001"/>
<dbReference type="Gene3D" id="3.40.630.30">
    <property type="match status" value="1"/>
</dbReference>
<dbReference type="OrthoDB" id="2832510at2759"/>
<evidence type="ECO:0000313" key="4">
    <source>
        <dbReference type="Proteomes" id="UP000027002"/>
    </source>
</evidence>
<name>A0A8E5MHI4_USTVR</name>
<dbReference type="Proteomes" id="UP000027002">
    <property type="component" value="Chromosome 3"/>
</dbReference>